<reference evidence="1 2" key="1">
    <citation type="submission" date="2020-08" db="EMBL/GenBank/DDBJ databases">
        <title>Genomic Encyclopedia of Type Strains, Phase IV (KMG-IV): sequencing the most valuable type-strain genomes for metagenomic binning, comparative biology and taxonomic classification.</title>
        <authorList>
            <person name="Goeker M."/>
        </authorList>
    </citation>
    <scope>NUCLEOTIDE SEQUENCE [LARGE SCALE GENOMIC DNA]</scope>
    <source>
        <strain evidence="1 2">DSM 102044</strain>
    </source>
</reference>
<evidence type="ECO:0000313" key="1">
    <source>
        <dbReference type="EMBL" id="MBB6324467.1"/>
    </source>
</evidence>
<proteinExistence type="predicted"/>
<evidence type="ECO:0000313" key="2">
    <source>
        <dbReference type="Proteomes" id="UP000588604"/>
    </source>
</evidence>
<gene>
    <name evidence="1" type="ORF">FHS59_000082</name>
</gene>
<comment type="caution">
    <text evidence="1">The sequence shown here is derived from an EMBL/GenBank/DDBJ whole genome shotgun (WGS) entry which is preliminary data.</text>
</comment>
<sequence>MESKTTDKKSNSKDEKEVSNSINEFIAEGKYEGELKIGKWTYSLGDTMLSVTWEVLNSIDDKTLKFNVLKEWEEVKTEKALYYAYLNKNAEISSLEYCTIIKNEAKGLSLKEYMSLSYESFYNDTSEILLGHNIQLLEFQNNKAILGKYETEIDQRKYTTYICYIKDLHSIYDFSYKVENRNMSIFEKTVFGDFVSGFTIRNNSLISLNDQVLQARPVIFHDKQQQKI</sequence>
<dbReference type="AlphaFoldDB" id="A0A841MG39"/>
<name>A0A841MG39_9BACT</name>
<dbReference type="RefSeq" id="WP_184492451.1">
    <property type="nucleotide sequence ID" value="NZ_JACIJO010000001.1"/>
</dbReference>
<accession>A0A841MG39</accession>
<protein>
    <submittedName>
        <fullName evidence="1">Uncharacterized protein</fullName>
    </submittedName>
</protein>
<organism evidence="1 2">
    <name type="scientific">Algoriphagus iocasae</name>
    <dbReference type="NCBI Taxonomy" id="1836499"/>
    <lineage>
        <taxon>Bacteria</taxon>
        <taxon>Pseudomonadati</taxon>
        <taxon>Bacteroidota</taxon>
        <taxon>Cytophagia</taxon>
        <taxon>Cytophagales</taxon>
        <taxon>Cyclobacteriaceae</taxon>
        <taxon>Algoriphagus</taxon>
    </lineage>
</organism>
<dbReference type="EMBL" id="JACIJO010000001">
    <property type="protein sequence ID" value="MBB6324467.1"/>
    <property type="molecule type" value="Genomic_DNA"/>
</dbReference>
<keyword evidence="2" id="KW-1185">Reference proteome</keyword>
<dbReference type="Proteomes" id="UP000588604">
    <property type="component" value="Unassembled WGS sequence"/>
</dbReference>